<protein>
    <submittedName>
        <fullName evidence="1">Uncharacterized protein</fullName>
    </submittedName>
</protein>
<dbReference type="EMBL" id="CP002359">
    <property type="protein sequence ID" value="ADR35466.1"/>
    <property type="molecule type" value="Genomic_DNA"/>
</dbReference>
<dbReference type="HOGENOM" id="CLU_108802_0_0_7"/>
<dbReference type="KEGG" id="sku:Sulku_2818"/>
<geneLocation type="plasmid" evidence="1 2">
    <name>pSULKU04</name>
</geneLocation>
<reference evidence="1 2" key="1">
    <citation type="journal article" date="2012" name="Stand. Genomic Sci.">
        <title>Complete genome sequence of the sulfur compounds oxidizing chemolithoautotroph Sulfuricurvum kujiense type strain (YK-1(T)).</title>
        <authorList>
            <person name="Han C."/>
            <person name="Kotsyurbenko O."/>
            <person name="Chertkov O."/>
            <person name="Held B."/>
            <person name="Lapidus A."/>
            <person name="Nolan M."/>
            <person name="Lucas S."/>
            <person name="Hammon N."/>
            <person name="Deshpande S."/>
            <person name="Cheng J.F."/>
            <person name="Tapia R."/>
            <person name="Goodwin L.A."/>
            <person name="Pitluck S."/>
            <person name="Liolios K."/>
            <person name="Pagani I."/>
            <person name="Ivanova N."/>
            <person name="Mavromatis K."/>
            <person name="Mikhailova N."/>
            <person name="Pati A."/>
            <person name="Chen A."/>
            <person name="Palaniappan K."/>
            <person name="Land M."/>
            <person name="Hauser L."/>
            <person name="Chang Y.J."/>
            <person name="Jeffries C.D."/>
            <person name="Brambilla E.M."/>
            <person name="Rohde M."/>
            <person name="Spring S."/>
            <person name="Sikorski J."/>
            <person name="Goker M."/>
            <person name="Woyke T."/>
            <person name="Bristow J."/>
            <person name="Eisen J.A."/>
            <person name="Markowitz V."/>
            <person name="Hugenholtz P."/>
            <person name="Kyrpides N.C."/>
            <person name="Klenk H.P."/>
            <person name="Detter J.C."/>
        </authorList>
    </citation>
    <scope>NUCLEOTIDE SEQUENCE [LARGE SCALE GENOMIC DNA]</scope>
    <source>
        <strain evidence="2">ATCC BAA-921 / DSM 16994 / JCM 11577 / YK-1</strain>
    </source>
</reference>
<organism evidence="1 2">
    <name type="scientific">Sulfuricurvum kujiense (strain ATCC BAA-921 / DSM 16994 / JCM 11577 / YK-1)</name>
    <dbReference type="NCBI Taxonomy" id="709032"/>
    <lineage>
        <taxon>Bacteria</taxon>
        <taxon>Pseudomonadati</taxon>
        <taxon>Campylobacterota</taxon>
        <taxon>Epsilonproteobacteria</taxon>
        <taxon>Campylobacterales</taxon>
        <taxon>Sulfurimonadaceae</taxon>
        <taxon>Sulfuricurvum</taxon>
    </lineage>
</organism>
<gene>
    <name evidence="1" type="ordered locus">Sulku_2818</name>
</gene>
<dbReference type="Proteomes" id="UP000008721">
    <property type="component" value="Plasmid pSULKU04"/>
</dbReference>
<accession>E4U450</accession>
<dbReference type="AlphaFoldDB" id="E4U450"/>
<name>E4U450_SULKY</name>
<sequence>MLTDRDLEMIKFTNIYGRTFLPVLGRTFFPSEKIARDRIAKLVRQKIVRYIDTDRVKIGRAVVLTHETQKYLVDIGLEPKKVNSGWTTINHNIIEQTAHYWLSKLGEVERTSVAKHGAKMEHVPDMILTLPSGGRVFVEVETSRKARGRYDGIFEKIRKEDPAVVLYVLPKEKQIQSFAKFLPEYERVRVIDIDTLIENVKTTGKVSAKFQHEF</sequence>
<proteinExistence type="predicted"/>
<evidence type="ECO:0000313" key="2">
    <source>
        <dbReference type="Proteomes" id="UP000008721"/>
    </source>
</evidence>
<keyword evidence="1" id="KW-0614">Plasmid</keyword>
<keyword evidence="2" id="KW-1185">Reference proteome</keyword>
<evidence type="ECO:0000313" key="1">
    <source>
        <dbReference type="EMBL" id="ADR35466.1"/>
    </source>
</evidence>
<dbReference type="RefSeq" id="WP_013461407.1">
    <property type="nucleotide sequence ID" value="NC_014763.1"/>
</dbReference>
<dbReference type="OrthoDB" id="9805629at2"/>